<comment type="caution">
    <text evidence="8">The sequence shown here is derived from an EMBL/GenBank/DDBJ whole genome shotgun (WGS) entry which is preliminary data.</text>
</comment>
<feature type="coiled-coil region" evidence="6">
    <location>
        <begin position="170"/>
        <end position="218"/>
    </location>
</feature>
<dbReference type="InterPro" id="IPR011890">
    <property type="entry name" value="SMC_prok"/>
</dbReference>
<dbReference type="InterPro" id="IPR027417">
    <property type="entry name" value="P-loop_NTPase"/>
</dbReference>
<comment type="subunit">
    <text evidence="6">Homodimer.</text>
</comment>
<feature type="binding site" evidence="6">
    <location>
        <begin position="32"/>
        <end position="39"/>
    </location>
    <ligand>
        <name>ATP</name>
        <dbReference type="ChEBI" id="CHEBI:30616"/>
    </ligand>
</feature>
<comment type="function">
    <text evidence="6">Required for chromosome condensation and partitioning.</text>
</comment>
<organism evidence="8 9">
    <name type="scientific">Alsobacter ponti</name>
    <dbReference type="NCBI Taxonomy" id="2962936"/>
    <lineage>
        <taxon>Bacteria</taxon>
        <taxon>Pseudomonadati</taxon>
        <taxon>Pseudomonadota</taxon>
        <taxon>Alphaproteobacteria</taxon>
        <taxon>Hyphomicrobiales</taxon>
        <taxon>Alsobacteraceae</taxon>
        <taxon>Alsobacter</taxon>
    </lineage>
</organism>
<keyword evidence="1 6" id="KW-0963">Cytoplasm</keyword>
<protein>
    <recommendedName>
        <fullName evidence="6">Chromosome partition protein Smc</fullName>
    </recommendedName>
</protein>
<comment type="subcellular location">
    <subcellularLocation>
        <location evidence="6">Cytoplasm</location>
    </subcellularLocation>
</comment>
<dbReference type="HAMAP" id="MF_01894">
    <property type="entry name" value="Smc_prok"/>
    <property type="match status" value="1"/>
</dbReference>
<dbReference type="SUPFAM" id="SSF52540">
    <property type="entry name" value="P-loop containing nucleoside triphosphate hydrolases"/>
    <property type="match status" value="1"/>
</dbReference>
<dbReference type="RefSeq" id="WP_254742386.1">
    <property type="nucleotide sequence ID" value="NZ_JANCLU010000010.1"/>
</dbReference>
<proteinExistence type="inferred from homology"/>
<feature type="coiled-coil region" evidence="6">
    <location>
        <begin position="935"/>
        <end position="990"/>
    </location>
</feature>
<evidence type="ECO:0000256" key="5">
    <source>
        <dbReference type="ARBA" id="ARBA00023125"/>
    </source>
</evidence>
<dbReference type="PANTHER" id="PTHR43977">
    <property type="entry name" value="STRUCTURAL MAINTENANCE OF CHROMOSOMES PROTEIN 3"/>
    <property type="match status" value="1"/>
</dbReference>
<evidence type="ECO:0000313" key="8">
    <source>
        <dbReference type="EMBL" id="MCP8939257.1"/>
    </source>
</evidence>
<reference evidence="8 9" key="1">
    <citation type="submission" date="2022-07" db="EMBL/GenBank/DDBJ databases">
        <authorList>
            <person name="Li W.-J."/>
            <person name="Deng Q.-Q."/>
        </authorList>
    </citation>
    <scope>NUCLEOTIDE SEQUENCE [LARGE SCALE GENOMIC DNA]</scope>
    <source>
        <strain evidence="8 9">SYSU M60028</strain>
    </source>
</reference>
<keyword evidence="2 6" id="KW-0547">Nucleotide-binding</keyword>
<evidence type="ECO:0000256" key="6">
    <source>
        <dbReference type="HAMAP-Rule" id="MF_01894"/>
    </source>
</evidence>
<evidence type="ECO:0000259" key="7">
    <source>
        <dbReference type="Pfam" id="PF02463"/>
    </source>
</evidence>
<feature type="domain" description="RecF/RecN/SMC N-terminal" evidence="7">
    <location>
        <begin position="3"/>
        <end position="1135"/>
    </location>
</feature>
<dbReference type="CDD" id="cd03278">
    <property type="entry name" value="ABC_SMC_barmotin"/>
    <property type="match status" value="1"/>
</dbReference>
<feature type="coiled-coil region" evidence="6">
    <location>
        <begin position="630"/>
        <end position="713"/>
    </location>
</feature>
<dbReference type="Gene3D" id="3.40.50.300">
    <property type="entry name" value="P-loop containing nucleotide triphosphate hydrolases"/>
    <property type="match status" value="2"/>
</dbReference>
<keyword evidence="5 6" id="KW-0238">DNA-binding</keyword>
<feature type="coiled-coil region" evidence="6">
    <location>
        <begin position="293"/>
        <end position="327"/>
    </location>
</feature>
<evidence type="ECO:0000256" key="2">
    <source>
        <dbReference type="ARBA" id="ARBA00022741"/>
    </source>
</evidence>
<evidence type="ECO:0000313" key="9">
    <source>
        <dbReference type="Proteomes" id="UP001205890"/>
    </source>
</evidence>
<comment type="domain">
    <text evidence="6">Contains large globular domains required for ATP hydrolysis at each terminus and a third globular domain forming a flexible hinge near the middle of the molecule. These domains are separated by coiled-coil structures.</text>
</comment>
<name>A0ABT1LCM7_9HYPH</name>
<comment type="similarity">
    <text evidence="6">Belongs to the SMC family.</text>
</comment>
<evidence type="ECO:0000256" key="3">
    <source>
        <dbReference type="ARBA" id="ARBA00022840"/>
    </source>
</evidence>
<accession>A0ABT1LCM7</accession>
<dbReference type="InterPro" id="IPR003395">
    <property type="entry name" value="RecF/RecN/SMC_N"/>
</dbReference>
<dbReference type="InterPro" id="IPR024704">
    <property type="entry name" value="SMC"/>
</dbReference>
<keyword evidence="3 6" id="KW-0067">ATP-binding</keyword>
<evidence type="ECO:0000256" key="4">
    <source>
        <dbReference type="ARBA" id="ARBA00023054"/>
    </source>
</evidence>
<dbReference type="Pfam" id="PF02463">
    <property type="entry name" value="SMC_N"/>
    <property type="match status" value="1"/>
</dbReference>
<keyword evidence="4 6" id="KW-0175">Coiled coil</keyword>
<evidence type="ECO:0000256" key="1">
    <source>
        <dbReference type="ARBA" id="ARBA00022490"/>
    </source>
</evidence>
<dbReference type="EMBL" id="JANCLU010000010">
    <property type="protein sequence ID" value="MCP8939257.1"/>
    <property type="molecule type" value="Genomic_DNA"/>
</dbReference>
<dbReference type="NCBIfam" id="TIGR02168">
    <property type="entry name" value="SMC_prok_B"/>
    <property type="match status" value="1"/>
</dbReference>
<dbReference type="PIRSF" id="PIRSF005719">
    <property type="entry name" value="SMC"/>
    <property type="match status" value="1"/>
</dbReference>
<sequence length="1152" mass="124592">MKLTRLRLVGFKSFVEATDFLIEPGLTGVVGPNGCGKSNLVEALRWVMGESSYKSLRASGMDDVIFAGSGNRAARNTAEVALLVDNRDRTAPAAFNDADQLDVSRRIERESGSTYRVNGKEVRARDVQLLFADAATGARSPAMVRQGMIGEIIAAKPQARRRILEDAAGIAGLHSRRHEAELRLTAAEDNLSRLADVLQQLDAQIDSLKRQSRQAARYRSLAADIRKAEALLMLIGWREARDGVLAAEKKVEADLSVVAERTRAQAEAATRQAVAAHALPGLRDAEAAAAAALQRLTLARDSLDAEEKRARERAGELERRAVELARDFARETTLIEDAGGALARLDAEQEQLGADGEAAAEAELEARDRLSGLEARLAASEAALAEAQAAVADLNARRSAVERSIGEETEREARLTAELERVQRELDAIEAALGADADVSGLREEIEVAAERAELADEAAGEARLAHANAREGEAAARGPAQEADRAAQRLETEARTLAKLLASPADDAWPRMLDAVRVSRGFETAFAAALGDDLDASTDERAPTHWTLTGGDKADAPLPEGALPLCELVEAPPALTRRLRQVGVVERDAGPALRARLAAGQRLVSREGDLWRWDGLTQAAEAPSPAARRLAEKNRLGELEAAADEARDAAETARAALEAAAAAARAAAQQETRAFDAAAAVRRDLDALRQRLAAAERRQAEVAQRRAALEETRSRHAAGRDEAIARRAAALAQREALPEPSTLESRLAQARIAVSHDRQAVSEVRLLAQGLAREADMRSRRLTAIAGDRAAWEERRVRAAGQVAEIERRQADIEEERETLREAPDTFLLRRRAILSEIAEAETARREAAERLAEAETGQRGADAAAQQALAALSTAREEKARSEARLEAARARLIEVVRTIEERLETTPEGLPEIAGLAAGATPPPTESVERRLDSLRQDRERLGAVNLRAEEELAGFETQRDGLAAEKEDLTEAIKRLRAGIASLNREGRERLLAAFTVVQGHFERLFTSLFGGGTAQLELVESDDPLEAGLEIVARPPGKKPQVMTLLSGGEQALTAIALIFAVFLTNPSPICVLDEVDAPLDDANVERYCDLLREMAKSTETRFIVITHNPITMARMDRLFGVTMAERGVSQLVSVDLETAEQFLEAS</sequence>
<keyword evidence="9" id="KW-1185">Reference proteome</keyword>
<gene>
    <name evidence="6 8" type="primary">smc</name>
    <name evidence="8" type="ORF">NK718_12075</name>
</gene>
<feature type="coiled-coil region" evidence="6">
    <location>
        <begin position="797"/>
        <end position="894"/>
    </location>
</feature>
<feature type="coiled-coil region" evidence="6">
    <location>
        <begin position="370"/>
        <end position="501"/>
    </location>
</feature>
<dbReference type="Proteomes" id="UP001205890">
    <property type="component" value="Unassembled WGS sequence"/>
</dbReference>